<keyword evidence="10" id="KW-1185">Reference proteome</keyword>
<accession>A0A9P6RUM6</accession>
<dbReference type="PROSITE" id="PS50850">
    <property type="entry name" value="MFS"/>
    <property type="match status" value="1"/>
</dbReference>
<dbReference type="SUPFAM" id="SSF103473">
    <property type="entry name" value="MFS general substrate transporter"/>
    <property type="match status" value="1"/>
</dbReference>
<sequence>MDTTIDVKLRLPWYRRLKEMKGLVIALMSMAQLLDIISISSITITLPDIQRDVGFKVDQLQWVASAYALAYGASLLAGGRFGDLFGHRLIFIVGSGWFSIWALVSGFAKDPIVMSIGRAFQGVGAGFTVPSALAILTTSYPVGPERNQALAIFGGTAALGSVLGTVFGGILGSYAGWRWIFYITSIIGCLMVFLGLLIIPDEKGESASTDRRIDYIGLTSFTFGIVGVIYYLSEGPAAGWASAQALAPFLVVHGVGIIVTIGALTKLVTFVRTKIIMTVGWLFFIGSGILFAQIKQESSYWSIAFPALILNCLGLAPSWLCCQLNSVADADDGDQGVVGAVYNVALQIGAPLGIAISNIVANSLNAPGATGVDLLPGYRAAFYTCAGIGGLGLFTTVLIAANQDIKYEEKTSSGVAVDGEKEKLSIHDVSHTEELSTDNVSHTEDSSTDNVSHTEGMETARNSQILEEKKDYHQ</sequence>
<feature type="transmembrane region" description="Helical" evidence="7">
    <location>
        <begin position="245"/>
        <end position="268"/>
    </location>
</feature>
<comment type="caution">
    <text evidence="9">The sequence shown here is derived from an EMBL/GenBank/DDBJ whole genome shotgun (WGS) entry which is preliminary data.</text>
</comment>
<feature type="transmembrane region" description="Helical" evidence="7">
    <location>
        <begin position="212"/>
        <end position="233"/>
    </location>
</feature>
<name>A0A9P6RUM6_9FUNG</name>
<feature type="transmembrane region" description="Helical" evidence="7">
    <location>
        <begin position="179"/>
        <end position="200"/>
    </location>
</feature>
<feature type="region of interest" description="Disordered" evidence="6">
    <location>
        <begin position="428"/>
        <end position="474"/>
    </location>
</feature>
<keyword evidence="3 7" id="KW-0812">Transmembrane</keyword>
<dbReference type="InterPro" id="IPR036259">
    <property type="entry name" value="MFS_trans_sf"/>
</dbReference>
<feature type="transmembrane region" description="Helical" evidence="7">
    <location>
        <begin position="300"/>
        <end position="320"/>
    </location>
</feature>
<feature type="transmembrane region" description="Helical" evidence="7">
    <location>
        <begin position="120"/>
        <end position="142"/>
    </location>
</feature>
<evidence type="ECO:0000256" key="2">
    <source>
        <dbReference type="ARBA" id="ARBA00022448"/>
    </source>
</evidence>
<evidence type="ECO:0000256" key="3">
    <source>
        <dbReference type="ARBA" id="ARBA00022692"/>
    </source>
</evidence>
<dbReference type="InterPro" id="IPR020846">
    <property type="entry name" value="MFS_dom"/>
</dbReference>
<reference evidence="9" key="1">
    <citation type="journal article" date="2020" name="Fungal Divers.">
        <title>Resolving the Mortierellaceae phylogeny through synthesis of multi-gene phylogenetics and phylogenomics.</title>
        <authorList>
            <person name="Vandepol N."/>
            <person name="Liber J."/>
            <person name="Desiro A."/>
            <person name="Na H."/>
            <person name="Kennedy M."/>
            <person name="Barry K."/>
            <person name="Grigoriev I.V."/>
            <person name="Miller A.N."/>
            <person name="O'Donnell K."/>
            <person name="Stajich J.E."/>
            <person name="Bonito G."/>
        </authorList>
    </citation>
    <scope>NUCLEOTIDE SEQUENCE</scope>
    <source>
        <strain evidence="9">REB-010B</strain>
    </source>
</reference>
<proteinExistence type="predicted"/>
<dbReference type="PANTHER" id="PTHR42718">
    <property type="entry name" value="MAJOR FACILITATOR SUPERFAMILY MULTIDRUG TRANSPORTER MFSC"/>
    <property type="match status" value="1"/>
</dbReference>
<dbReference type="OrthoDB" id="2130629at2759"/>
<keyword evidence="2" id="KW-0813">Transport</keyword>
<evidence type="ECO:0000256" key="5">
    <source>
        <dbReference type="ARBA" id="ARBA00023136"/>
    </source>
</evidence>
<keyword evidence="4 7" id="KW-1133">Transmembrane helix</keyword>
<evidence type="ECO:0000256" key="6">
    <source>
        <dbReference type="SAM" id="MobiDB-lite"/>
    </source>
</evidence>
<feature type="transmembrane region" description="Helical" evidence="7">
    <location>
        <begin position="275"/>
        <end position="294"/>
    </location>
</feature>
<feature type="domain" description="Major facilitator superfamily (MFS) profile" evidence="8">
    <location>
        <begin position="24"/>
        <end position="474"/>
    </location>
</feature>
<dbReference type="GO" id="GO:0016020">
    <property type="term" value="C:membrane"/>
    <property type="evidence" value="ECO:0007669"/>
    <property type="project" value="UniProtKB-SubCell"/>
</dbReference>
<feature type="transmembrane region" description="Helical" evidence="7">
    <location>
        <begin position="149"/>
        <end position="173"/>
    </location>
</feature>
<dbReference type="Gene3D" id="1.20.1250.20">
    <property type="entry name" value="MFS general substrate transporter like domains"/>
    <property type="match status" value="1"/>
</dbReference>
<feature type="transmembrane region" description="Helical" evidence="7">
    <location>
        <begin position="23"/>
        <end position="47"/>
    </location>
</feature>
<dbReference type="InterPro" id="IPR011701">
    <property type="entry name" value="MFS"/>
</dbReference>
<evidence type="ECO:0000259" key="8">
    <source>
        <dbReference type="PROSITE" id="PS50850"/>
    </source>
</evidence>
<dbReference type="Pfam" id="PF07690">
    <property type="entry name" value="MFS_1"/>
    <property type="match status" value="1"/>
</dbReference>
<dbReference type="GO" id="GO:0022857">
    <property type="term" value="F:transmembrane transporter activity"/>
    <property type="evidence" value="ECO:0007669"/>
    <property type="project" value="InterPro"/>
</dbReference>
<feature type="transmembrane region" description="Helical" evidence="7">
    <location>
        <begin position="59"/>
        <end position="77"/>
    </location>
</feature>
<comment type="subcellular location">
    <subcellularLocation>
        <location evidence="1">Membrane</location>
        <topology evidence="1">Multi-pass membrane protein</topology>
    </subcellularLocation>
</comment>
<protein>
    <recommendedName>
        <fullName evidence="8">Major facilitator superfamily (MFS) profile domain-containing protein</fullName>
    </recommendedName>
</protein>
<evidence type="ECO:0000256" key="7">
    <source>
        <dbReference type="SAM" id="Phobius"/>
    </source>
</evidence>
<keyword evidence="5 7" id="KW-0472">Membrane</keyword>
<evidence type="ECO:0000256" key="4">
    <source>
        <dbReference type="ARBA" id="ARBA00022989"/>
    </source>
</evidence>
<dbReference type="PANTHER" id="PTHR42718:SF9">
    <property type="entry name" value="MAJOR FACILITATOR SUPERFAMILY MULTIDRUG TRANSPORTER MFSC"/>
    <property type="match status" value="1"/>
</dbReference>
<organism evidence="9 10">
    <name type="scientific">Dissophora globulifera</name>
    <dbReference type="NCBI Taxonomy" id="979702"/>
    <lineage>
        <taxon>Eukaryota</taxon>
        <taxon>Fungi</taxon>
        <taxon>Fungi incertae sedis</taxon>
        <taxon>Mucoromycota</taxon>
        <taxon>Mortierellomycotina</taxon>
        <taxon>Mortierellomycetes</taxon>
        <taxon>Mortierellales</taxon>
        <taxon>Mortierellaceae</taxon>
        <taxon>Dissophora</taxon>
    </lineage>
</organism>
<feature type="transmembrane region" description="Helical" evidence="7">
    <location>
        <begin position="89"/>
        <end position="108"/>
    </location>
</feature>
<dbReference type="AlphaFoldDB" id="A0A9P6RUM6"/>
<evidence type="ECO:0000256" key="1">
    <source>
        <dbReference type="ARBA" id="ARBA00004141"/>
    </source>
</evidence>
<evidence type="ECO:0000313" key="9">
    <source>
        <dbReference type="EMBL" id="KAG0327778.1"/>
    </source>
</evidence>
<evidence type="ECO:0000313" key="10">
    <source>
        <dbReference type="Proteomes" id="UP000738325"/>
    </source>
</evidence>
<dbReference type="EMBL" id="JAAAIP010000048">
    <property type="protein sequence ID" value="KAG0327778.1"/>
    <property type="molecule type" value="Genomic_DNA"/>
</dbReference>
<gene>
    <name evidence="9" type="ORF">BGZ99_006885</name>
</gene>
<dbReference type="Proteomes" id="UP000738325">
    <property type="component" value="Unassembled WGS sequence"/>
</dbReference>
<feature type="transmembrane region" description="Helical" evidence="7">
    <location>
        <begin position="340"/>
        <end position="360"/>
    </location>
</feature>
<feature type="transmembrane region" description="Helical" evidence="7">
    <location>
        <begin position="380"/>
        <end position="401"/>
    </location>
</feature>